<dbReference type="EMBL" id="CP022995">
    <property type="protein sequence ID" value="ASW04396.1"/>
    <property type="molecule type" value="Genomic_DNA"/>
</dbReference>
<protein>
    <submittedName>
        <fullName evidence="1">Uncharacterized protein</fullName>
    </submittedName>
</protein>
<accession>A0A248VZB7</accession>
<keyword evidence="2" id="KW-1185">Reference proteome</keyword>
<reference evidence="1 2" key="1">
    <citation type="submission" date="2017-08" db="EMBL/GenBank/DDBJ databases">
        <title>Identification and genetic characteristics of simultaneous BTEX- and naphthalene-degrading Paraburkholderia sp. BN5 isolated from petroleum-contaminated soil.</title>
        <authorList>
            <person name="Lee Y."/>
            <person name="Jeon C.O."/>
        </authorList>
    </citation>
    <scope>NUCLEOTIDE SEQUENCE [LARGE SCALE GENOMIC DNA]</scope>
    <source>
        <strain evidence="1 2">BN5</strain>
        <plasmid evidence="1 2">pBN5</plasmid>
    </source>
</reference>
<dbReference type="Proteomes" id="UP000215158">
    <property type="component" value="Plasmid pBN5"/>
</dbReference>
<evidence type="ECO:0000313" key="2">
    <source>
        <dbReference type="Proteomes" id="UP000215158"/>
    </source>
</evidence>
<dbReference type="RefSeq" id="WP_095424006.1">
    <property type="nucleotide sequence ID" value="NZ_CP022995.1"/>
</dbReference>
<name>A0A248VZB7_9BURK</name>
<proteinExistence type="predicted"/>
<evidence type="ECO:0000313" key="1">
    <source>
        <dbReference type="EMBL" id="ASW04396.1"/>
    </source>
</evidence>
<gene>
    <name evidence="1" type="ORF">CJU94_40335</name>
</gene>
<dbReference type="KEGG" id="parb:CJU94_40335"/>
<keyword evidence="1" id="KW-0614">Plasmid</keyword>
<sequence length="101" mass="11990">MKKKVVYLAMLGQLESILREWRVVRVAIHRIEKREWIPFLDIENDAGQAYTCAFRVKKSLEPRTWSDLRALVDWLDTKVGVKECQLSFSDFEWESETLTLE</sequence>
<dbReference type="AlphaFoldDB" id="A0A248VZB7"/>
<dbReference type="NCBIfam" id="NF041289">
    <property type="entry name" value="KorA"/>
    <property type="match status" value="1"/>
</dbReference>
<organism evidence="1 2">
    <name type="scientific">Paraburkholderia aromaticivorans</name>
    <dbReference type="NCBI Taxonomy" id="2026199"/>
    <lineage>
        <taxon>Bacteria</taxon>
        <taxon>Pseudomonadati</taxon>
        <taxon>Pseudomonadota</taxon>
        <taxon>Betaproteobacteria</taxon>
        <taxon>Burkholderiales</taxon>
        <taxon>Burkholderiaceae</taxon>
        <taxon>Paraburkholderia</taxon>
    </lineage>
</organism>
<dbReference type="OrthoDB" id="9131704at2"/>
<geneLocation type="plasmid" evidence="1 2">
    <name>pBN5</name>
</geneLocation>